<keyword evidence="4" id="KW-1015">Disulfide bond</keyword>
<accession>A0A6H5HRV5</accession>
<evidence type="ECO:0000256" key="1">
    <source>
        <dbReference type="ARBA" id="ARBA00022679"/>
    </source>
</evidence>
<reference evidence="8 9" key="1">
    <citation type="submission" date="2020-02" db="EMBL/GenBank/DDBJ databases">
        <authorList>
            <person name="Ferguson B K."/>
        </authorList>
    </citation>
    <scope>NUCLEOTIDE SEQUENCE [LARGE SCALE GENOMIC DNA]</scope>
</reference>
<dbReference type="InterPro" id="IPR000863">
    <property type="entry name" value="Sulfotransferase_dom"/>
</dbReference>
<organism evidence="8 9">
    <name type="scientific">Nesidiocoris tenuis</name>
    <dbReference type="NCBI Taxonomy" id="355587"/>
    <lineage>
        <taxon>Eukaryota</taxon>
        <taxon>Metazoa</taxon>
        <taxon>Ecdysozoa</taxon>
        <taxon>Arthropoda</taxon>
        <taxon>Hexapoda</taxon>
        <taxon>Insecta</taxon>
        <taxon>Pterygota</taxon>
        <taxon>Neoptera</taxon>
        <taxon>Paraneoptera</taxon>
        <taxon>Hemiptera</taxon>
        <taxon>Heteroptera</taxon>
        <taxon>Panheteroptera</taxon>
        <taxon>Cimicomorpha</taxon>
        <taxon>Miridae</taxon>
        <taxon>Dicyphina</taxon>
        <taxon>Nesidiocoris</taxon>
    </lineage>
</organism>
<feature type="binding site" evidence="3">
    <location>
        <position position="863"/>
    </location>
    <ligand>
        <name>3'-phosphoadenylyl sulfate</name>
        <dbReference type="ChEBI" id="CHEBI:58339"/>
    </ligand>
</feature>
<dbReference type="OrthoDB" id="411451at2759"/>
<name>A0A6H5HRV5_9HEMI</name>
<feature type="binding site" evidence="3">
    <location>
        <position position="855"/>
    </location>
    <ligand>
        <name>3'-phosphoadenylyl sulfate</name>
        <dbReference type="ChEBI" id="CHEBI:58339"/>
    </ligand>
</feature>
<evidence type="ECO:0000256" key="2">
    <source>
        <dbReference type="ARBA" id="ARBA00023180"/>
    </source>
</evidence>
<dbReference type="Gene3D" id="3.40.50.300">
    <property type="entry name" value="P-loop containing nucleotide triphosphate hydrolases"/>
    <property type="match status" value="1"/>
</dbReference>
<evidence type="ECO:0000313" key="8">
    <source>
        <dbReference type="EMBL" id="CAB0019330.1"/>
    </source>
</evidence>
<evidence type="ECO:0000256" key="3">
    <source>
        <dbReference type="PIRSR" id="PIRSR637359-2"/>
    </source>
</evidence>
<evidence type="ECO:0000256" key="6">
    <source>
        <dbReference type="SAM" id="MobiDB-lite"/>
    </source>
</evidence>
<dbReference type="Pfam" id="PF00685">
    <property type="entry name" value="Sulfotransfer_1"/>
    <property type="match status" value="1"/>
</dbReference>
<evidence type="ECO:0000256" key="5">
    <source>
        <dbReference type="PROSITE-ProRule" id="PRU00325"/>
    </source>
</evidence>
<evidence type="ECO:0000256" key="4">
    <source>
        <dbReference type="PIRSR" id="PIRSR637359-3"/>
    </source>
</evidence>
<feature type="region of interest" description="Disordered" evidence="6">
    <location>
        <begin position="695"/>
        <end position="714"/>
    </location>
</feature>
<dbReference type="InterPro" id="IPR007527">
    <property type="entry name" value="Znf_SWIM"/>
</dbReference>
<dbReference type="PANTHER" id="PTHR10605:SF72">
    <property type="entry name" value="HEPARAN SULFATE 3-O SULFOTRANSFERASE-B, ISOFORM A"/>
    <property type="match status" value="1"/>
</dbReference>
<gene>
    <name evidence="8" type="ORF">NTEN_LOCUS23042</name>
</gene>
<dbReference type="PANTHER" id="PTHR10605">
    <property type="entry name" value="HEPARAN SULFATE SULFOTRANSFERASE"/>
    <property type="match status" value="1"/>
</dbReference>
<keyword evidence="1" id="KW-0808">Transferase</keyword>
<evidence type="ECO:0000259" key="7">
    <source>
        <dbReference type="PROSITE" id="PS50966"/>
    </source>
</evidence>
<proteinExistence type="predicted"/>
<dbReference type="GO" id="GO:0008270">
    <property type="term" value="F:zinc ion binding"/>
    <property type="evidence" value="ECO:0007669"/>
    <property type="project" value="UniProtKB-KW"/>
</dbReference>
<sequence length="1021" mass="116153">MFQNKRGRQENAILRIEEERSRQEETPGNRFETIATTGSDGATATAANPTASSVICVARKSLPEQVSVCPCVLNTFKSSQNMIKLCHNFTFQNMEVLCVIYAPLVCYAPILRFASSTTYLTNLRHFTGAPRMIPDSRRKRHSKYIGTSKINANCPARFTARFTSQGIVVKDFHRGHSGHKLDPVHLPIPAKVKQRIANELAAKVPFDYILDKTLSEEPTGNVSRTKLLRPQDIRNIAVQFGIEMEGKMHPDDETSVKAWVLKERNKEGESAVLLYKPFGEKSLDLGEDDFFLAVMTSEQEEILKKFGDKVVALDSTRGTNAYRFEITTLLVSDEYGQGFPCAFLFSNKTDEHFVELFLKAVREKAGIVDPEAFMSVEGDLFYNAWLSAMGVSKCETRLLCTWQVLRDWRNNLSSVRDAKRRNEAWRHLRLLLVNTDEEAFHEMLPLVLEWLFADSQTTKFGRYFNEKYAVNYAMWSYAFRRGVNMHIERFHRGLKRHRLTARVPKRLDLTIHNLLRLTRRRFADRARFGSAAELKCPQSRHDDSSALSADDVFPTSDNVWAVFSSYSVNAYEVKLERTACACSSVCDPCNTCCHMYSCTCHDYAISANMCKHVHLVCRSLAGDQSGAASDRIETASDRIETASDHIETASDHIETADPNADFLLVDSESSLVEMELRLADKWSRIADAESRIANKKSRISETDSPIDDDGSPIARSTLADRGGNFIEKKKVALCELAESIIGKCSTKRELHLVEQCLKRFKRPPRSRQGQILATSTRSELESSTERQSPNTSRSFSSFRCGAGRILKMILTRKKMPPTLDGQITMEKTPSYFITKEVPLRVKQMNPKTKLLIVVRDPVTRAISDYTQAASKKKNRNGMKSFECLAFVKDTGFSVVDTTWGPVRIGVYARHLSKWLKHFPLERMLFVSGERLIADPALEMARVQDFLGLKRVITEKHFYFNVTKGFPCLMKSEGRPTPHCLGKTKGRNHPYIDAQIVKRLRDFYRPFNYRFYQMTGMNFGWP</sequence>
<keyword evidence="5" id="KW-0863">Zinc-finger</keyword>
<feature type="region of interest" description="Disordered" evidence="6">
    <location>
        <begin position="767"/>
        <end position="797"/>
    </location>
</feature>
<dbReference type="InterPro" id="IPR027417">
    <property type="entry name" value="P-loop_NTPase"/>
</dbReference>
<dbReference type="PROSITE" id="PS50966">
    <property type="entry name" value="ZF_SWIM"/>
    <property type="match status" value="1"/>
</dbReference>
<keyword evidence="2" id="KW-0325">Glycoprotein</keyword>
<feature type="disulfide bond" evidence="4">
    <location>
        <begin position="967"/>
        <end position="979"/>
    </location>
</feature>
<keyword evidence="5" id="KW-0479">Metal-binding</keyword>
<evidence type="ECO:0000313" key="9">
    <source>
        <dbReference type="Proteomes" id="UP000479000"/>
    </source>
</evidence>
<dbReference type="EMBL" id="CADCXU010033933">
    <property type="protein sequence ID" value="CAB0019330.1"/>
    <property type="molecule type" value="Genomic_DNA"/>
</dbReference>
<dbReference type="InterPro" id="IPR037359">
    <property type="entry name" value="NST/OST"/>
</dbReference>
<dbReference type="SUPFAM" id="SSF52540">
    <property type="entry name" value="P-loop containing nucleoside triphosphate hydrolases"/>
    <property type="match status" value="1"/>
</dbReference>
<keyword evidence="9" id="KW-1185">Reference proteome</keyword>
<feature type="binding site" evidence="3">
    <location>
        <begin position="984"/>
        <end position="988"/>
    </location>
    <ligand>
        <name>3'-phosphoadenylyl sulfate</name>
        <dbReference type="ChEBI" id="CHEBI:58339"/>
    </ligand>
</feature>
<dbReference type="Proteomes" id="UP000479000">
    <property type="component" value="Unassembled WGS sequence"/>
</dbReference>
<feature type="domain" description="SWIM-type" evidence="7">
    <location>
        <begin position="571"/>
        <end position="621"/>
    </location>
</feature>
<protein>
    <recommendedName>
        <fullName evidence="7">SWIM-type domain-containing protein</fullName>
    </recommendedName>
</protein>
<keyword evidence="5" id="KW-0862">Zinc</keyword>
<dbReference type="GO" id="GO:0008467">
    <property type="term" value="F:[heparan sulfate]-glucosamine 3-sulfotransferase activity"/>
    <property type="evidence" value="ECO:0007669"/>
    <property type="project" value="TreeGrafter"/>
</dbReference>
<dbReference type="AlphaFoldDB" id="A0A6H5HRV5"/>